<dbReference type="GO" id="GO:0071036">
    <property type="term" value="P:nuclear polyadenylation-dependent snoRNA catabolic process"/>
    <property type="evidence" value="ECO:0007669"/>
    <property type="project" value="TreeGrafter"/>
</dbReference>
<dbReference type="GO" id="GO:0008270">
    <property type="term" value="F:zinc ion binding"/>
    <property type="evidence" value="ECO:0007669"/>
    <property type="project" value="UniProtKB-KW"/>
</dbReference>
<keyword evidence="2" id="KW-0479">Metal-binding</keyword>
<dbReference type="InterPro" id="IPR051644">
    <property type="entry name" value="TRAMP_AT-DNA-binding"/>
</dbReference>
<dbReference type="Pfam" id="PF00098">
    <property type="entry name" value="zf-CCHC"/>
    <property type="match status" value="2"/>
</dbReference>
<evidence type="ECO:0000256" key="3">
    <source>
        <dbReference type="ARBA" id="ARBA00022737"/>
    </source>
</evidence>
<dbReference type="SUPFAM" id="SSF57756">
    <property type="entry name" value="Retrovirus zinc finger-like domains"/>
    <property type="match status" value="2"/>
</dbReference>
<organism evidence="10 11">
    <name type="scientific">Umbelopsis ramanniana AG</name>
    <dbReference type="NCBI Taxonomy" id="1314678"/>
    <lineage>
        <taxon>Eukaryota</taxon>
        <taxon>Fungi</taxon>
        <taxon>Fungi incertae sedis</taxon>
        <taxon>Mucoromycota</taxon>
        <taxon>Mucoromycotina</taxon>
        <taxon>Umbelopsidomycetes</taxon>
        <taxon>Umbelopsidales</taxon>
        <taxon>Umbelopsidaceae</taxon>
        <taxon>Umbelopsis</taxon>
    </lineage>
</organism>
<dbReference type="GO" id="GO:0003723">
    <property type="term" value="F:RNA binding"/>
    <property type="evidence" value="ECO:0007669"/>
    <property type="project" value="TreeGrafter"/>
</dbReference>
<keyword evidence="11" id="KW-1185">Reference proteome</keyword>
<feature type="compositionally biased region" description="Polar residues" evidence="8">
    <location>
        <begin position="405"/>
        <end position="421"/>
    </location>
</feature>
<dbReference type="GO" id="GO:0071039">
    <property type="term" value="P:nuclear polyadenylation-dependent CUT catabolic process"/>
    <property type="evidence" value="ECO:0007669"/>
    <property type="project" value="TreeGrafter"/>
</dbReference>
<evidence type="ECO:0000256" key="7">
    <source>
        <dbReference type="PROSITE-ProRule" id="PRU00047"/>
    </source>
</evidence>
<dbReference type="PANTHER" id="PTHR46543">
    <property type="entry name" value="ZINC FINGER CCHC DOMAIN-CONTAINING PROTEIN 7"/>
    <property type="match status" value="1"/>
</dbReference>
<evidence type="ECO:0000256" key="5">
    <source>
        <dbReference type="ARBA" id="ARBA00022833"/>
    </source>
</evidence>
<evidence type="ECO:0000256" key="6">
    <source>
        <dbReference type="ARBA" id="ARBA00023242"/>
    </source>
</evidence>
<keyword evidence="4 7" id="KW-0863">Zinc-finger</keyword>
<accession>A0AAD5E8K5</accession>
<dbReference type="GO" id="GO:0031499">
    <property type="term" value="C:TRAMP complex"/>
    <property type="evidence" value="ECO:0007669"/>
    <property type="project" value="TreeGrafter"/>
</dbReference>
<protein>
    <recommendedName>
        <fullName evidence="9">CCHC-type domain-containing protein</fullName>
    </recommendedName>
</protein>
<feature type="region of interest" description="Disordered" evidence="8">
    <location>
        <begin position="1"/>
        <end position="37"/>
    </location>
</feature>
<dbReference type="GeneID" id="75914643"/>
<keyword evidence="6" id="KW-0539">Nucleus</keyword>
<feature type="compositionally biased region" description="Basic and acidic residues" evidence="8">
    <location>
        <begin position="58"/>
        <end position="73"/>
    </location>
</feature>
<feature type="compositionally biased region" description="Acidic residues" evidence="8">
    <location>
        <begin position="128"/>
        <end position="138"/>
    </location>
</feature>
<proteinExistence type="predicted"/>
<evidence type="ECO:0000313" key="11">
    <source>
        <dbReference type="Proteomes" id="UP001206595"/>
    </source>
</evidence>
<dbReference type="GO" id="GO:0071031">
    <property type="term" value="P:nuclear mRNA surveillance of mRNA 3'-end processing"/>
    <property type="evidence" value="ECO:0007669"/>
    <property type="project" value="TreeGrafter"/>
</dbReference>
<feature type="region of interest" description="Disordered" evidence="8">
    <location>
        <begin position="50"/>
        <end position="140"/>
    </location>
</feature>
<keyword evidence="5" id="KW-0862">Zinc</keyword>
<dbReference type="RefSeq" id="XP_051444325.1">
    <property type="nucleotide sequence ID" value="XM_051589298.1"/>
</dbReference>
<dbReference type="GO" id="GO:0071037">
    <property type="term" value="P:nuclear polyadenylation-dependent snRNA catabolic process"/>
    <property type="evidence" value="ECO:0007669"/>
    <property type="project" value="TreeGrafter"/>
</dbReference>
<reference evidence="10" key="2">
    <citation type="journal article" date="2022" name="Proc. Natl. Acad. Sci. U.S.A.">
        <title>Diploid-dominant life cycles characterize the early evolution of Fungi.</title>
        <authorList>
            <person name="Amses K.R."/>
            <person name="Simmons D.R."/>
            <person name="Longcore J.E."/>
            <person name="Mondo S.J."/>
            <person name="Seto K."/>
            <person name="Jeronimo G.H."/>
            <person name="Bonds A.E."/>
            <person name="Quandt C.A."/>
            <person name="Davis W.J."/>
            <person name="Chang Y."/>
            <person name="Federici B.A."/>
            <person name="Kuo A."/>
            <person name="LaButti K."/>
            <person name="Pangilinan J."/>
            <person name="Andreopoulos W."/>
            <person name="Tritt A."/>
            <person name="Riley R."/>
            <person name="Hundley H."/>
            <person name="Johnson J."/>
            <person name="Lipzen A."/>
            <person name="Barry K."/>
            <person name="Lang B.F."/>
            <person name="Cuomo C.A."/>
            <person name="Buchler N.E."/>
            <person name="Grigoriev I.V."/>
            <person name="Spatafora J.W."/>
            <person name="Stajich J.E."/>
            <person name="James T.Y."/>
        </authorList>
    </citation>
    <scope>NUCLEOTIDE SEQUENCE</scope>
    <source>
        <strain evidence="10">AG</strain>
    </source>
</reference>
<feature type="compositionally biased region" description="Basic and acidic residues" evidence="8">
    <location>
        <begin position="327"/>
        <end position="343"/>
    </location>
</feature>
<evidence type="ECO:0000256" key="8">
    <source>
        <dbReference type="SAM" id="MobiDB-lite"/>
    </source>
</evidence>
<feature type="compositionally biased region" description="Basic residues" evidence="8">
    <location>
        <begin position="391"/>
        <end position="401"/>
    </location>
</feature>
<feature type="domain" description="CCHC-type" evidence="9">
    <location>
        <begin position="264"/>
        <end position="279"/>
    </location>
</feature>
<dbReference type="Proteomes" id="UP001206595">
    <property type="component" value="Unassembled WGS sequence"/>
</dbReference>
<name>A0AAD5E8K5_UMBRA</name>
<comment type="subcellular location">
    <subcellularLocation>
        <location evidence="1">Nucleus</location>
    </subcellularLocation>
</comment>
<feature type="compositionally biased region" description="Basic and acidic residues" evidence="8">
    <location>
        <begin position="112"/>
        <end position="122"/>
    </location>
</feature>
<dbReference type="PROSITE" id="PS50158">
    <property type="entry name" value="ZF_CCHC"/>
    <property type="match status" value="3"/>
</dbReference>
<feature type="compositionally biased region" description="Basic and acidic residues" evidence="8">
    <location>
        <begin position="363"/>
        <end position="385"/>
    </location>
</feature>
<comment type="caution">
    <text evidence="10">The sequence shown here is derived from an EMBL/GenBank/DDBJ whole genome shotgun (WGS) entry which is preliminary data.</text>
</comment>
<keyword evidence="3" id="KW-0677">Repeat</keyword>
<dbReference type="GO" id="GO:0071035">
    <property type="term" value="P:nuclear polyadenylation-dependent rRNA catabolic process"/>
    <property type="evidence" value="ECO:0007669"/>
    <property type="project" value="TreeGrafter"/>
</dbReference>
<evidence type="ECO:0000256" key="2">
    <source>
        <dbReference type="ARBA" id="ARBA00022723"/>
    </source>
</evidence>
<evidence type="ECO:0000256" key="1">
    <source>
        <dbReference type="ARBA" id="ARBA00004123"/>
    </source>
</evidence>
<dbReference type="InterPro" id="IPR001878">
    <property type="entry name" value="Znf_CCHC"/>
</dbReference>
<dbReference type="PANTHER" id="PTHR46543:SF1">
    <property type="entry name" value="ZINC FINGER CCHC DOMAIN-CONTAINING PROTEIN 7"/>
    <property type="match status" value="1"/>
</dbReference>
<sequence length="493" mass="56107">MDLDDDVDYELMQQYEDQLYGGQESQGSDSGGIDSDVEDAMLSRLYYTSNTKGAKAANESKEAKENTQPKRDSSPPATAQHSGKRAYDQLSSSDLDSEDDEVKVYGETASSGDDHIYADESRQASCEADSDEEDDSDDNSIVFTPAKEVEDNDIPVTKIIDLEQPMELDNGVKDTDEYAYMDSAAFQDRNRYFQNEEGRQQQTSRNACYLCGQLGHQQKDCPKCRQCGSMEHRTRYCLANVQCFKCKKMGHRSADCKNQSSKECFRCGSILHNSEDCPSIWRIYKLTAKKNPRDVWCCHCAAQGHSYLDCNVKDAFAKKAIMARDSIRHDHMSHRREHDNTHYRRDRGRSPPAKIQRQSYRGDTSERRSRYDDHHGRSRRDETVSHNRSNNYHKHESHRKPYNQPKPQSNHTPTNRNQRSGNDYRRSDPQPTRSGTLQLSNNDGRGRHGGNNYSNDFPRNAPKLPQPTSSGIIGLPPGNRGSPRYRGGYRAAV</sequence>
<feature type="compositionally biased region" description="Polar residues" evidence="8">
    <location>
        <begin position="429"/>
        <end position="440"/>
    </location>
</feature>
<feature type="domain" description="CCHC-type" evidence="9">
    <location>
        <begin position="243"/>
        <end position="258"/>
    </location>
</feature>
<feature type="region of interest" description="Disordered" evidence="8">
    <location>
        <begin position="327"/>
        <end position="493"/>
    </location>
</feature>
<feature type="domain" description="CCHC-type" evidence="9">
    <location>
        <begin position="208"/>
        <end position="223"/>
    </location>
</feature>
<dbReference type="AlphaFoldDB" id="A0AAD5E8K5"/>
<dbReference type="GO" id="GO:0071038">
    <property type="term" value="P:TRAMP-dependent tRNA surveillance pathway"/>
    <property type="evidence" value="ECO:0007669"/>
    <property type="project" value="TreeGrafter"/>
</dbReference>
<gene>
    <name evidence="10" type="ORF">K450DRAFT_242677</name>
</gene>
<evidence type="ECO:0000313" key="10">
    <source>
        <dbReference type="EMBL" id="KAI8579321.1"/>
    </source>
</evidence>
<dbReference type="EMBL" id="MU620921">
    <property type="protein sequence ID" value="KAI8579321.1"/>
    <property type="molecule type" value="Genomic_DNA"/>
</dbReference>
<dbReference type="Gene3D" id="4.10.60.10">
    <property type="entry name" value="Zinc finger, CCHC-type"/>
    <property type="match status" value="2"/>
</dbReference>
<reference evidence="10" key="1">
    <citation type="submission" date="2021-06" db="EMBL/GenBank/DDBJ databases">
        <authorList>
            <consortium name="DOE Joint Genome Institute"/>
            <person name="Mondo S.J."/>
            <person name="Amses K.R."/>
            <person name="Simmons D.R."/>
            <person name="Longcore J.E."/>
            <person name="Seto K."/>
            <person name="Alves G.H."/>
            <person name="Bonds A.E."/>
            <person name="Quandt C.A."/>
            <person name="Davis W.J."/>
            <person name="Chang Y."/>
            <person name="Letcher P.M."/>
            <person name="Powell M.J."/>
            <person name="Kuo A."/>
            <person name="Labutti K."/>
            <person name="Pangilinan J."/>
            <person name="Andreopoulos W."/>
            <person name="Tritt A."/>
            <person name="Riley R."/>
            <person name="Hundley H."/>
            <person name="Johnson J."/>
            <person name="Lipzen A."/>
            <person name="Barry K."/>
            <person name="Berbee M.L."/>
            <person name="Buchler N.E."/>
            <person name="Grigoriev I.V."/>
            <person name="Spatafora J.W."/>
            <person name="Stajich J.E."/>
            <person name="James T.Y."/>
        </authorList>
    </citation>
    <scope>NUCLEOTIDE SEQUENCE</scope>
    <source>
        <strain evidence="10">AG</strain>
    </source>
</reference>
<dbReference type="SMART" id="SM00343">
    <property type="entry name" value="ZnF_C2HC"/>
    <property type="match status" value="4"/>
</dbReference>
<evidence type="ECO:0000256" key="4">
    <source>
        <dbReference type="ARBA" id="ARBA00022771"/>
    </source>
</evidence>
<dbReference type="InterPro" id="IPR036875">
    <property type="entry name" value="Znf_CCHC_sf"/>
</dbReference>
<feature type="compositionally biased region" description="Low complexity" evidence="8">
    <location>
        <begin position="21"/>
        <end position="34"/>
    </location>
</feature>
<evidence type="ECO:0000259" key="9">
    <source>
        <dbReference type="PROSITE" id="PS50158"/>
    </source>
</evidence>